<dbReference type="InterPro" id="IPR045074">
    <property type="entry name" value="GST_C_Tau"/>
</dbReference>
<protein>
    <submittedName>
        <fullName evidence="3">Glutathione S-transferase 3-like protein</fullName>
    </submittedName>
</protein>
<organism evidence="3 4">
    <name type="scientific">Cinnamomum micranthum f. kanehirae</name>
    <dbReference type="NCBI Taxonomy" id="337451"/>
    <lineage>
        <taxon>Eukaryota</taxon>
        <taxon>Viridiplantae</taxon>
        <taxon>Streptophyta</taxon>
        <taxon>Embryophyta</taxon>
        <taxon>Tracheophyta</taxon>
        <taxon>Spermatophyta</taxon>
        <taxon>Magnoliopsida</taxon>
        <taxon>Magnoliidae</taxon>
        <taxon>Laurales</taxon>
        <taxon>Lauraceae</taxon>
        <taxon>Cinnamomum</taxon>
    </lineage>
</organism>
<dbReference type="STRING" id="337451.A0A3S3MFR7"/>
<evidence type="ECO:0000259" key="2">
    <source>
        <dbReference type="Pfam" id="PF00043"/>
    </source>
</evidence>
<reference evidence="3 4" key="1">
    <citation type="journal article" date="2019" name="Nat. Plants">
        <title>Stout camphor tree genome fills gaps in understanding of flowering plant genome evolution.</title>
        <authorList>
            <person name="Chaw S.M."/>
            <person name="Liu Y.C."/>
            <person name="Wu Y.W."/>
            <person name="Wang H.Y."/>
            <person name="Lin C.I."/>
            <person name="Wu C.S."/>
            <person name="Ke H.M."/>
            <person name="Chang L.Y."/>
            <person name="Hsu C.Y."/>
            <person name="Yang H.T."/>
            <person name="Sudianto E."/>
            <person name="Hsu M.H."/>
            <person name="Wu K.P."/>
            <person name="Wang L.N."/>
            <person name="Leebens-Mack J.H."/>
            <person name="Tsai I.J."/>
        </authorList>
    </citation>
    <scope>NUCLEOTIDE SEQUENCE [LARGE SCALE GENOMIC DNA]</scope>
    <source>
        <strain evidence="4">cv. Chaw 1501</strain>
        <tissue evidence="3">Young leaves</tissue>
    </source>
</reference>
<dbReference type="Gene3D" id="1.20.1050.10">
    <property type="match status" value="1"/>
</dbReference>
<dbReference type="InterPro" id="IPR004046">
    <property type="entry name" value="GST_C"/>
</dbReference>
<dbReference type="EMBL" id="QPKB01000004">
    <property type="protein sequence ID" value="RWR82776.1"/>
    <property type="molecule type" value="Genomic_DNA"/>
</dbReference>
<dbReference type="AlphaFoldDB" id="A0A3S3MFR7"/>
<dbReference type="SUPFAM" id="SSF47616">
    <property type="entry name" value="GST C-terminal domain-like"/>
    <property type="match status" value="1"/>
</dbReference>
<dbReference type="Pfam" id="PF00043">
    <property type="entry name" value="GST_C"/>
    <property type="match status" value="1"/>
</dbReference>
<evidence type="ECO:0000313" key="4">
    <source>
        <dbReference type="Proteomes" id="UP000283530"/>
    </source>
</evidence>
<proteinExistence type="predicted"/>
<dbReference type="Proteomes" id="UP000283530">
    <property type="component" value="Unassembled WGS sequence"/>
</dbReference>
<name>A0A3S3MFR7_9MAGN</name>
<dbReference type="InterPro" id="IPR036282">
    <property type="entry name" value="Glutathione-S-Trfase_C_sf"/>
</dbReference>
<sequence length="80" mass="9048">MTGKSRQIYEGGSRIWKSKGEAQEAAKKESIDCLKLLEGELEDMPFYGGKNLGYVDVVLVLFACWFYTYETDGKRNNALS</sequence>
<keyword evidence="4" id="KW-1185">Reference proteome</keyword>
<evidence type="ECO:0000313" key="3">
    <source>
        <dbReference type="EMBL" id="RWR82776.1"/>
    </source>
</evidence>
<feature type="transmembrane region" description="Helical" evidence="1">
    <location>
        <begin position="52"/>
        <end position="69"/>
    </location>
</feature>
<dbReference type="GO" id="GO:0006749">
    <property type="term" value="P:glutathione metabolic process"/>
    <property type="evidence" value="ECO:0007669"/>
    <property type="project" value="InterPro"/>
</dbReference>
<evidence type="ECO:0000256" key="1">
    <source>
        <dbReference type="SAM" id="Phobius"/>
    </source>
</evidence>
<keyword evidence="1" id="KW-0472">Membrane</keyword>
<dbReference type="GO" id="GO:0004364">
    <property type="term" value="F:glutathione transferase activity"/>
    <property type="evidence" value="ECO:0007669"/>
    <property type="project" value="InterPro"/>
</dbReference>
<dbReference type="CDD" id="cd03185">
    <property type="entry name" value="GST_C_Tau"/>
    <property type="match status" value="1"/>
</dbReference>
<feature type="domain" description="Glutathione S-transferase C-terminal" evidence="2">
    <location>
        <begin position="19"/>
        <end position="70"/>
    </location>
</feature>
<accession>A0A3S3MFR7</accession>
<gene>
    <name evidence="3" type="ORF">CKAN_01151100</name>
</gene>
<keyword evidence="1" id="KW-1133">Transmembrane helix</keyword>
<keyword evidence="3" id="KW-0808">Transferase</keyword>
<comment type="caution">
    <text evidence="3">The sequence shown here is derived from an EMBL/GenBank/DDBJ whole genome shotgun (WGS) entry which is preliminary data.</text>
</comment>
<keyword evidence="1" id="KW-0812">Transmembrane</keyword>
<dbReference type="OrthoDB" id="202840at2759"/>